<dbReference type="EnsemblFungi" id="PTTG_30116-t43_1">
    <property type="protein sequence ID" value="PTTG_30116-t43_1-p1"/>
    <property type="gene ID" value="PTTG_30116"/>
</dbReference>
<dbReference type="AlphaFoldDB" id="A0A180G031"/>
<dbReference type="Pfam" id="PF13961">
    <property type="entry name" value="DUF4219"/>
    <property type="match status" value="1"/>
</dbReference>
<dbReference type="OrthoDB" id="2513437at2759"/>
<feature type="non-terminal residue" evidence="2">
    <location>
        <position position="217"/>
    </location>
</feature>
<organism evidence="2">
    <name type="scientific">Puccinia triticina (isolate 1-1 / race 1 (BBBD))</name>
    <name type="common">Brown leaf rust fungus</name>
    <dbReference type="NCBI Taxonomy" id="630390"/>
    <lineage>
        <taxon>Eukaryota</taxon>
        <taxon>Fungi</taxon>
        <taxon>Dikarya</taxon>
        <taxon>Basidiomycota</taxon>
        <taxon>Pucciniomycotina</taxon>
        <taxon>Pucciniomycetes</taxon>
        <taxon>Pucciniales</taxon>
        <taxon>Pucciniaceae</taxon>
        <taxon>Puccinia</taxon>
    </lineage>
</organism>
<evidence type="ECO:0000313" key="4">
    <source>
        <dbReference type="Proteomes" id="UP000005240"/>
    </source>
</evidence>
<accession>A0A180G031</accession>
<evidence type="ECO:0000313" key="3">
    <source>
        <dbReference type="EnsemblFungi" id="PTTG_30116-t43_1-p1"/>
    </source>
</evidence>
<name>A0A180G031_PUCT1</name>
<reference evidence="3" key="4">
    <citation type="submission" date="2025-05" db="UniProtKB">
        <authorList>
            <consortium name="EnsemblFungi"/>
        </authorList>
    </citation>
    <scope>IDENTIFICATION</scope>
    <source>
        <strain evidence="3">isolate 1-1 / race 1 (BBBD)</strain>
    </source>
</reference>
<reference evidence="2" key="2">
    <citation type="submission" date="2016-05" db="EMBL/GenBank/DDBJ databases">
        <title>Comparative analysis highlights variable genome content of wheat rusts and divergence of the mating loci.</title>
        <authorList>
            <person name="Cuomo C.A."/>
            <person name="Bakkeren G."/>
            <person name="Szabo L."/>
            <person name="Khalil H."/>
            <person name="Joly D."/>
            <person name="Goldberg J."/>
            <person name="Young S."/>
            <person name="Zeng Q."/>
            <person name="Fellers J."/>
        </authorList>
    </citation>
    <scope>NUCLEOTIDE SEQUENCE [LARGE SCALE GENOMIC DNA]</scope>
    <source>
        <strain evidence="2">1-1 BBBD Race 1</strain>
    </source>
</reference>
<proteinExistence type="predicted"/>
<dbReference type="Proteomes" id="UP000005240">
    <property type="component" value="Unassembled WGS sequence"/>
</dbReference>
<dbReference type="VEuPathDB" id="FungiDB:PTTG_30116"/>
<dbReference type="InterPro" id="IPR025314">
    <property type="entry name" value="DUF4219"/>
</dbReference>
<keyword evidence="4" id="KW-1185">Reference proteome</keyword>
<feature type="domain" description="DUF4219" evidence="1">
    <location>
        <begin position="21"/>
        <end position="46"/>
    </location>
</feature>
<sequence>MDAFNQKDAMDDKGLSNIPTLTGDNYTLWKNKLKFFLDAQQLWEVCTTFQPPPLTETTKIKHACALSHLSVTIDNSIFNATFSNSDDVTPHQVWTLLKSKYAAQSIFSLCRVWEDWDSIYYNTTLMQYIDKVHKCLTEFKTLGIDVTHVLFSCCIISRVSRVKRSIMETILNDPTIAADPFQLLAKLRDQAIFEVTQLKRNSQKRKSELTPAEVLST</sequence>
<evidence type="ECO:0000313" key="2">
    <source>
        <dbReference type="EMBL" id="OAV86045.1"/>
    </source>
</evidence>
<evidence type="ECO:0000259" key="1">
    <source>
        <dbReference type="Pfam" id="PF13961"/>
    </source>
</evidence>
<gene>
    <name evidence="2" type="ORF">PTTG_30116</name>
</gene>
<reference evidence="3 4" key="3">
    <citation type="journal article" date="2017" name="G3 (Bethesda)">
        <title>Comparative analysis highlights variable genome content of wheat rusts and divergence of the mating loci.</title>
        <authorList>
            <person name="Cuomo C.A."/>
            <person name="Bakkeren G."/>
            <person name="Khalil H.B."/>
            <person name="Panwar V."/>
            <person name="Joly D."/>
            <person name="Linning R."/>
            <person name="Sakthikumar S."/>
            <person name="Song X."/>
            <person name="Adiconis X."/>
            <person name="Fan L."/>
            <person name="Goldberg J.M."/>
            <person name="Levin J.Z."/>
            <person name="Young S."/>
            <person name="Zeng Q."/>
            <person name="Anikster Y."/>
            <person name="Bruce M."/>
            <person name="Wang M."/>
            <person name="Yin C."/>
            <person name="McCallum B."/>
            <person name="Szabo L.J."/>
            <person name="Hulbert S."/>
            <person name="Chen X."/>
            <person name="Fellers J.P."/>
        </authorList>
    </citation>
    <scope>NUCLEOTIDE SEQUENCE</scope>
    <source>
        <strain evidence="4">Isolate 1-1 / race 1 (BBBD)</strain>
        <strain evidence="3">isolate 1-1 / race 1 (BBBD)</strain>
    </source>
</reference>
<protein>
    <submittedName>
        <fullName evidence="3">DUF4219 domain-containing protein</fullName>
    </submittedName>
</protein>
<dbReference type="EMBL" id="ADAS02001834">
    <property type="protein sequence ID" value="OAV86045.1"/>
    <property type="molecule type" value="Genomic_DNA"/>
</dbReference>
<reference evidence="2" key="1">
    <citation type="submission" date="2009-11" db="EMBL/GenBank/DDBJ databases">
        <authorList>
            <consortium name="The Broad Institute Genome Sequencing Platform"/>
            <person name="Ward D."/>
            <person name="Feldgarden M."/>
            <person name="Earl A."/>
            <person name="Young S.K."/>
            <person name="Zeng Q."/>
            <person name="Koehrsen M."/>
            <person name="Alvarado L."/>
            <person name="Berlin A."/>
            <person name="Bochicchio J."/>
            <person name="Borenstein D."/>
            <person name="Chapman S.B."/>
            <person name="Chen Z."/>
            <person name="Engels R."/>
            <person name="Freedman E."/>
            <person name="Gellesch M."/>
            <person name="Goldberg J."/>
            <person name="Griggs A."/>
            <person name="Gujja S."/>
            <person name="Heilman E."/>
            <person name="Heiman D."/>
            <person name="Hepburn T."/>
            <person name="Howarth C."/>
            <person name="Jen D."/>
            <person name="Larson L."/>
            <person name="Lewis B."/>
            <person name="Mehta T."/>
            <person name="Park D."/>
            <person name="Pearson M."/>
            <person name="Roberts A."/>
            <person name="Saif S."/>
            <person name="Shea T."/>
            <person name="Shenoy N."/>
            <person name="Sisk P."/>
            <person name="Stolte C."/>
            <person name="Sykes S."/>
            <person name="Thomson T."/>
            <person name="Walk T."/>
            <person name="White J."/>
            <person name="Yandava C."/>
            <person name="Izard J."/>
            <person name="Baranova O.V."/>
            <person name="Blanton J.M."/>
            <person name="Tanner A.C."/>
            <person name="Dewhirst F.E."/>
            <person name="Haas B."/>
            <person name="Nusbaum C."/>
            <person name="Birren B."/>
        </authorList>
    </citation>
    <scope>NUCLEOTIDE SEQUENCE [LARGE SCALE GENOMIC DNA]</scope>
    <source>
        <strain evidence="2">1-1 BBBD Race 1</strain>
    </source>
</reference>